<dbReference type="InterPro" id="IPR005178">
    <property type="entry name" value="Ostalpha/TMEM184C"/>
</dbReference>
<reference evidence="7 8" key="1">
    <citation type="journal article" date="2015" name="Fungal Genet. Biol.">
        <title>Evolution of novel wood decay mechanisms in Agaricales revealed by the genome sequences of Fistulina hepatica and Cylindrobasidium torrendii.</title>
        <authorList>
            <person name="Floudas D."/>
            <person name="Held B.W."/>
            <person name="Riley R."/>
            <person name="Nagy L.G."/>
            <person name="Koehler G."/>
            <person name="Ransdell A.S."/>
            <person name="Younus H."/>
            <person name="Chow J."/>
            <person name="Chiniquy J."/>
            <person name="Lipzen A."/>
            <person name="Tritt A."/>
            <person name="Sun H."/>
            <person name="Haridas S."/>
            <person name="LaButti K."/>
            <person name="Ohm R.A."/>
            <person name="Kues U."/>
            <person name="Blanchette R.A."/>
            <person name="Grigoriev I.V."/>
            <person name="Minto R.E."/>
            <person name="Hibbett D.S."/>
        </authorList>
    </citation>
    <scope>NUCLEOTIDE SEQUENCE [LARGE SCALE GENOMIC DNA]</scope>
    <source>
        <strain evidence="7 8">FP15055 ss-10</strain>
    </source>
</reference>
<feature type="transmembrane region" description="Helical" evidence="6">
    <location>
        <begin position="212"/>
        <end position="235"/>
    </location>
</feature>
<evidence type="ECO:0000256" key="4">
    <source>
        <dbReference type="ARBA" id="ARBA00023136"/>
    </source>
</evidence>
<evidence type="ECO:0000313" key="8">
    <source>
        <dbReference type="Proteomes" id="UP000054007"/>
    </source>
</evidence>
<sequence length="1032" mass="117342">MAEDDAAVCPETHGIDGPSLFQNGDFVFQAHHVGWIIASFFTVVATVTSAWLICKHLMWYTNKREQRYIIRILLLVPVYAIVSLLSYFFWNHSTPIILLRDMYESTVLTAFFYLLLAYLSPDPAIQRVIFLSKGLSKENDRIARVTGDKLKKWVFPLGFIKWKPSDGLSFLQCMKWAILQYCVLRPLSTLAAVVLDYMGLYCEASWGLGWGHVYLTLIVSISVTVAMYCLIQLYVVVSDDLKPYRPLLKLFAIKAVVFLTFWQASFLSLLTMFDVIKDTKYMTAEDINIGIGALLETFEMMLFGFLHIRAFSYHPYRPFHDPKSSDPAPQRTPMLRSFLHAMDFRETFREIWQGWKYMWSKMRRREPKQDQGARRAAHYHSAFGKSRPDGIHNAIQVTKSTIVEKHIDPKKYSIERESATLPAVHADIDAEEQTERIWLGIGDDYGYGIQREKSEGLEAQIQSELEKRGYGTHIPGRGHIKAGYRETPAPAAHAQQRSWWRNIYNRISTSGTNDDADGRLSLPPSNQRKSKRNDGSRRASCDINDERRRLVQQTPGYDDYDFEDPPPPSLIRKSLGQPQRVHDYKQDMNGIQADEYGYYGMQPQTREMRSPPRVSSLLPPQTRSPPHQPRSPPPEIRQQPPSTTDLHAPSLALSTENFWNRMFPRSADHTPTVEYGQGRDTPSMYEFGIAGERHTHVQAAVSVGPSVSGHIVHGGDEDMQVGTQRSHRRESAFHRGEGNASPPRPPSPIPQPHSPLLQHLAMADGSPAPATRSLSPTTRSPPHVSHPPLARDSPPKRSEAIRRNSAQLEYHHQPKSSASGPNRRYSAPYPQHAYNPQSPPRHAYPQAATRQVHSQAAPRPGAYVQPPPPRPPHAPGPARHVQQGHSPHNLPQEFPKGSPPRLNVGMQYSPDSADGSMMQPLFSGTREHDKYWQARDQDRRLPDLGMSREDVSRYPISLSPDQDDERAWAQQRRAQSPPGQLYNEASGRMHNETPGQLYSETPGRLYNEPQRPHQRQRDYQGPQPHDDGRPRR</sequence>
<keyword evidence="3 6" id="KW-1133">Transmembrane helix</keyword>
<dbReference type="EMBL" id="KN880642">
    <property type="protein sequence ID" value="KIY64324.1"/>
    <property type="molecule type" value="Genomic_DNA"/>
</dbReference>
<dbReference type="Proteomes" id="UP000054007">
    <property type="component" value="Unassembled WGS sequence"/>
</dbReference>
<feature type="region of interest" description="Disordered" evidence="5">
    <location>
        <begin position="510"/>
        <end position="579"/>
    </location>
</feature>
<organism evidence="7 8">
    <name type="scientific">Cylindrobasidium torrendii FP15055 ss-10</name>
    <dbReference type="NCBI Taxonomy" id="1314674"/>
    <lineage>
        <taxon>Eukaryota</taxon>
        <taxon>Fungi</taxon>
        <taxon>Dikarya</taxon>
        <taxon>Basidiomycota</taxon>
        <taxon>Agaricomycotina</taxon>
        <taxon>Agaricomycetes</taxon>
        <taxon>Agaricomycetidae</taxon>
        <taxon>Agaricales</taxon>
        <taxon>Marasmiineae</taxon>
        <taxon>Physalacriaceae</taxon>
        <taxon>Cylindrobasidium</taxon>
    </lineage>
</organism>
<proteinExistence type="predicted"/>
<evidence type="ECO:0000256" key="5">
    <source>
        <dbReference type="SAM" id="MobiDB-lite"/>
    </source>
</evidence>
<comment type="subcellular location">
    <subcellularLocation>
        <location evidence="1">Membrane</location>
        <topology evidence="1">Multi-pass membrane protein</topology>
    </subcellularLocation>
</comment>
<keyword evidence="2 6" id="KW-0812">Transmembrane</keyword>
<feature type="region of interest" description="Disordered" evidence="5">
    <location>
        <begin position="603"/>
        <end position="648"/>
    </location>
</feature>
<dbReference type="STRING" id="1314674.A0A0D7B2D9"/>
<dbReference type="GO" id="GO:0016020">
    <property type="term" value="C:membrane"/>
    <property type="evidence" value="ECO:0007669"/>
    <property type="project" value="UniProtKB-SubCell"/>
</dbReference>
<accession>A0A0D7B2D9</accession>
<feature type="compositionally biased region" description="Pro residues" evidence="5">
    <location>
        <begin position="742"/>
        <end position="753"/>
    </location>
</feature>
<feature type="compositionally biased region" description="Pro residues" evidence="5">
    <location>
        <begin position="865"/>
        <end position="875"/>
    </location>
</feature>
<feature type="compositionally biased region" description="Low complexity" evidence="5">
    <location>
        <begin position="611"/>
        <end position="621"/>
    </location>
</feature>
<evidence type="ECO:0000313" key="7">
    <source>
        <dbReference type="EMBL" id="KIY64324.1"/>
    </source>
</evidence>
<name>A0A0D7B2D9_9AGAR</name>
<protein>
    <submittedName>
        <fullName evidence="7">DUF300-domain-containing protein</fullName>
    </submittedName>
</protein>
<gene>
    <name evidence="7" type="ORF">CYLTODRAFT_425332</name>
</gene>
<feature type="compositionally biased region" description="Basic and acidic residues" evidence="5">
    <location>
        <begin position="793"/>
        <end position="802"/>
    </location>
</feature>
<dbReference type="OrthoDB" id="5348404at2759"/>
<feature type="region of interest" description="Disordered" evidence="5">
    <location>
        <begin position="710"/>
        <end position="1032"/>
    </location>
</feature>
<feature type="compositionally biased region" description="Basic and acidic residues" evidence="5">
    <location>
        <begin position="532"/>
        <end position="549"/>
    </location>
</feature>
<evidence type="ECO:0000256" key="3">
    <source>
        <dbReference type="ARBA" id="ARBA00022989"/>
    </source>
</evidence>
<feature type="transmembrane region" description="Helical" evidence="6">
    <location>
        <begin position="178"/>
        <end position="200"/>
    </location>
</feature>
<feature type="transmembrane region" description="Helical" evidence="6">
    <location>
        <begin position="33"/>
        <end position="54"/>
    </location>
</feature>
<keyword evidence="8" id="KW-1185">Reference proteome</keyword>
<dbReference type="Pfam" id="PF03619">
    <property type="entry name" value="Solute_trans_a"/>
    <property type="match status" value="1"/>
</dbReference>
<evidence type="ECO:0000256" key="2">
    <source>
        <dbReference type="ARBA" id="ARBA00022692"/>
    </source>
</evidence>
<dbReference type="AlphaFoldDB" id="A0A0D7B2D9"/>
<evidence type="ECO:0000256" key="6">
    <source>
        <dbReference type="SAM" id="Phobius"/>
    </source>
</evidence>
<dbReference type="PANTHER" id="PTHR23423">
    <property type="entry name" value="ORGANIC SOLUTE TRANSPORTER-RELATED"/>
    <property type="match status" value="1"/>
</dbReference>
<feature type="compositionally biased region" description="Basic and acidic residues" evidence="5">
    <location>
        <begin position="925"/>
        <end position="952"/>
    </location>
</feature>
<dbReference type="SMART" id="SM01417">
    <property type="entry name" value="Solute_trans_a"/>
    <property type="match status" value="1"/>
</dbReference>
<evidence type="ECO:0000256" key="1">
    <source>
        <dbReference type="ARBA" id="ARBA00004141"/>
    </source>
</evidence>
<feature type="transmembrane region" description="Helical" evidence="6">
    <location>
        <begin position="68"/>
        <end position="90"/>
    </location>
</feature>
<keyword evidence="4 6" id="KW-0472">Membrane</keyword>
<feature type="transmembrane region" description="Helical" evidence="6">
    <location>
        <begin position="247"/>
        <end position="267"/>
    </location>
</feature>
<feature type="compositionally biased region" description="Pro residues" evidence="5">
    <location>
        <begin position="622"/>
        <end position="635"/>
    </location>
</feature>